<dbReference type="InterPro" id="IPR038765">
    <property type="entry name" value="Papain-like_cys_pep_sf"/>
</dbReference>
<evidence type="ECO:0000313" key="8">
    <source>
        <dbReference type="Proteomes" id="UP000215196"/>
    </source>
</evidence>
<dbReference type="RefSeq" id="WP_095073162.1">
    <property type="nucleotide sequence ID" value="NZ_LT906465.1"/>
</dbReference>
<dbReference type="SUPFAM" id="SSF54001">
    <property type="entry name" value="Cysteine proteinases"/>
    <property type="match status" value="1"/>
</dbReference>
<organism evidence="7 8">
    <name type="scientific">Chryseobacterium taklimakanense</name>
    <dbReference type="NCBI Taxonomy" id="536441"/>
    <lineage>
        <taxon>Bacteria</taxon>
        <taxon>Pseudomonadati</taxon>
        <taxon>Bacteroidota</taxon>
        <taxon>Flavobacteriia</taxon>
        <taxon>Flavobacteriales</taxon>
        <taxon>Weeksellaceae</taxon>
        <taxon>Chryseobacterium group</taxon>
        <taxon>Chryseobacterium</taxon>
    </lineage>
</organism>
<dbReference type="PANTHER" id="PTHR47053">
    <property type="entry name" value="MUREIN DD-ENDOPEPTIDASE MEPH-RELATED"/>
    <property type="match status" value="1"/>
</dbReference>
<evidence type="ECO:0000256" key="2">
    <source>
        <dbReference type="ARBA" id="ARBA00022670"/>
    </source>
</evidence>
<evidence type="ECO:0000259" key="6">
    <source>
        <dbReference type="PROSITE" id="PS51935"/>
    </source>
</evidence>
<evidence type="ECO:0000256" key="5">
    <source>
        <dbReference type="SAM" id="MobiDB-lite"/>
    </source>
</evidence>
<evidence type="ECO:0000256" key="1">
    <source>
        <dbReference type="ARBA" id="ARBA00007074"/>
    </source>
</evidence>
<protein>
    <submittedName>
        <fullName evidence="7">Probable endopeptidase Spr</fullName>
        <ecNumber evidence="7">3.4.-.-</ecNumber>
    </submittedName>
</protein>
<dbReference type="KEGG" id="ctak:4412677_02206"/>
<keyword evidence="3 7" id="KW-0378">Hydrolase</keyword>
<dbReference type="InterPro" id="IPR000064">
    <property type="entry name" value="NLP_P60_dom"/>
</dbReference>
<reference evidence="7 8" key="1">
    <citation type="submission" date="2017-06" db="EMBL/GenBank/DDBJ databases">
        <authorList>
            <consortium name="Pathogen Informatics"/>
        </authorList>
    </citation>
    <scope>NUCLEOTIDE SEQUENCE [LARGE SCALE GENOMIC DNA]</scope>
    <source>
        <strain evidence="7 8">NCTC13490</strain>
    </source>
</reference>
<evidence type="ECO:0000256" key="3">
    <source>
        <dbReference type="ARBA" id="ARBA00022801"/>
    </source>
</evidence>
<sequence>MKNIFLAFLIISLIGCKSKQKSVSVSGSKPHIEVEGKQTNTETNYNKSNRKGSKKSNAIIKTAMEYNGTPYRYGGTTKRGMDCSGLVYVSFNENGIPLQRISSQMAKQGKKIKLRQVEKGDLLFFTTSKNKRRINHVGLVVSTRGGDIQFIHSTTSRGVLVSSLSEGYWNYAFNHARRIL</sequence>
<dbReference type="GO" id="GO:0006508">
    <property type="term" value="P:proteolysis"/>
    <property type="evidence" value="ECO:0007669"/>
    <property type="project" value="UniProtKB-KW"/>
</dbReference>
<evidence type="ECO:0000256" key="4">
    <source>
        <dbReference type="ARBA" id="ARBA00022807"/>
    </source>
</evidence>
<dbReference type="EC" id="3.4.-.-" evidence="7"/>
<feature type="domain" description="NlpC/P60" evidence="6">
    <location>
        <begin position="53"/>
        <end position="180"/>
    </location>
</feature>
<dbReference type="PROSITE" id="PS51257">
    <property type="entry name" value="PROKAR_LIPOPROTEIN"/>
    <property type="match status" value="1"/>
</dbReference>
<dbReference type="EMBL" id="LT906465">
    <property type="protein sequence ID" value="SNV49774.1"/>
    <property type="molecule type" value="Genomic_DNA"/>
</dbReference>
<keyword evidence="4" id="KW-0788">Thiol protease</keyword>
<dbReference type="Pfam" id="PF00877">
    <property type="entry name" value="NLPC_P60"/>
    <property type="match status" value="1"/>
</dbReference>
<proteinExistence type="inferred from homology"/>
<dbReference type="PROSITE" id="PS51935">
    <property type="entry name" value="NLPC_P60"/>
    <property type="match status" value="1"/>
</dbReference>
<feature type="region of interest" description="Disordered" evidence="5">
    <location>
        <begin position="29"/>
        <end position="56"/>
    </location>
</feature>
<keyword evidence="8" id="KW-1185">Reference proteome</keyword>
<evidence type="ECO:0000313" key="7">
    <source>
        <dbReference type="EMBL" id="SNV49774.1"/>
    </source>
</evidence>
<dbReference type="InterPro" id="IPR051202">
    <property type="entry name" value="Peptidase_C40"/>
</dbReference>
<dbReference type="Gene3D" id="3.90.1720.10">
    <property type="entry name" value="endopeptidase domain like (from Nostoc punctiforme)"/>
    <property type="match status" value="1"/>
</dbReference>
<dbReference type="Proteomes" id="UP000215196">
    <property type="component" value="Chromosome 1"/>
</dbReference>
<dbReference type="AlphaFoldDB" id="A0A239XUU0"/>
<comment type="similarity">
    <text evidence="1">Belongs to the peptidase C40 family.</text>
</comment>
<dbReference type="GO" id="GO:0008234">
    <property type="term" value="F:cysteine-type peptidase activity"/>
    <property type="evidence" value="ECO:0007669"/>
    <property type="project" value="UniProtKB-KW"/>
</dbReference>
<name>A0A239XUU0_9FLAO</name>
<dbReference type="PANTHER" id="PTHR47053:SF1">
    <property type="entry name" value="MUREIN DD-ENDOPEPTIDASE MEPH-RELATED"/>
    <property type="match status" value="1"/>
</dbReference>
<accession>A0A239XUU0</accession>
<gene>
    <name evidence="7" type="primary">spr_3</name>
    <name evidence="7" type="ORF">SAMEA4412677_02206</name>
</gene>
<keyword evidence="2" id="KW-0645">Protease</keyword>